<evidence type="ECO:0000256" key="1">
    <source>
        <dbReference type="SAM" id="MobiDB-lite"/>
    </source>
</evidence>
<proteinExistence type="predicted"/>
<feature type="compositionally biased region" description="Polar residues" evidence="1">
    <location>
        <begin position="69"/>
        <end position="80"/>
    </location>
</feature>
<comment type="caution">
    <text evidence="2">The sequence shown here is derived from an EMBL/GenBank/DDBJ whole genome shotgun (WGS) entry which is preliminary data.</text>
</comment>
<accession>A0A8H7K8W9</accession>
<organism evidence="2 3">
    <name type="scientific">Bionectria ochroleuca</name>
    <name type="common">Gliocladium roseum</name>
    <dbReference type="NCBI Taxonomy" id="29856"/>
    <lineage>
        <taxon>Eukaryota</taxon>
        <taxon>Fungi</taxon>
        <taxon>Dikarya</taxon>
        <taxon>Ascomycota</taxon>
        <taxon>Pezizomycotina</taxon>
        <taxon>Sordariomycetes</taxon>
        <taxon>Hypocreomycetidae</taxon>
        <taxon>Hypocreales</taxon>
        <taxon>Bionectriaceae</taxon>
        <taxon>Clonostachys</taxon>
    </lineage>
</organism>
<feature type="region of interest" description="Disordered" evidence="1">
    <location>
        <begin position="58"/>
        <end position="96"/>
    </location>
</feature>
<protein>
    <submittedName>
        <fullName evidence="2">Uncharacterized protein</fullName>
    </submittedName>
</protein>
<dbReference type="AlphaFoldDB" id="A0A8H7K8W9"/>
<evidence type="ECO:0000313" key="2">
    <source>
        <dbReference type="EMBL" id="KAF9742652.1"/>
    </source>
</evidence>
<reference evidence="2" key="1">
    <citation type="submission" date="2020-10" db="EMBL/GenBank/DDBJ databases">
        <title>High-Quality Genome Resource of Clonostachys rosea strain S41 by Oxford Nanopore Long-Read Sequencing.</title>
        <authorList>
            <person name="Wang H."/>
        </authorList>
    </citation>
    <scope>NUCLEOTIDE SEQUENCE</scope>
    <source>
        <strain evidence="2">S41</strain>
    </source>
</reference>
<evidence type="ECO:0000313" key="3">
    <source>
        <dbReference type="Proteomes" id="UP000616885"/>
    </source>
</evidence>
<name>A0A8H7K8W9_BIOOC</name>
<dbReference type="Proteomes" id="UP000616885">
    <property type="component" value="Unassembled WGS sequence"/>
</dbReference>
<gene>
    <name evidence="2" type="ORF">IM811_009305</name>
</gene>
<sequence>MSGLLECYSKWDLTPGHAIILLKRTNTRGDPSRACLLPSRAIMEETLRPILKRNEAFTLPNLEHDDPTSSRGNKTNSPQYIQHECQAKSAPSTTSS</sequence>
<dbReference type="EMBL" id="JADCTT010000020">
    <property type="protein sequence ID" value="KAF9742652.1"/>
    <property type="molecule type" value="Genomic_DNA"/>
</dbReference>